<protein>
    <submittedName>
        <fullName evidence="2">Uncharacterized protein</fullName>
    </submittedName>
</protein>
<proteinExistence type="predicted"/>
<evidence type="ECO:0000256" key="1">
    <source>
        <dbReference type="SAM" id="SignalP"/>
    </source>
</evidence>
<feature type="chain" id="PRO_5009318238" evidence="1">
    <location>
        <begin position="25"/>
        <end position="75"/>
    </location>
</feature>
<dbReference type="AlphaFoldDB" id="A0A1I8EK02"/>
<evidence type="ECO:0000313" key="2">
    <source>
        <dbReference type="WBParaSite" id="maker-PairedContig_237-snap-gene-0.11-mRNA-1"/>
    </source>
</evidence>
<organism evidence="2">
    <name type="scientific">Wuchereria bancrofti</name>
    <dbReference type="NCBI Taxonomy" id="6293"/>
    <lineage>
        <taxon>Eukaryota</taxon>
        <taxon>Metazoa</taxon>
        <taxon>Ecdysozoa</taxon>
        <taxon>Nematoda</taxon>
        <taxon>Chromadorea</taxon>
        <taxon>Rhabditida</taxon>
        <taxon>Spirurina</taxon>
        <taxon>Spiruromorpha</taxon>
        <taxon>Filarioidea</taxon>
        <taxon>Onchocercidae</taxon>
        <taxon>Wuchereria</taxon>
    </lineage>
</organism>
<dbReference type="WBParaSite" id="maker-PairedContig_237-snap-gene-0.11-mRNA-1">
    <property type="protein sequence ID" value="maker-PairedContig_237-snap-gene-0.11-mRNA-1"/>
    <property type="gene ID" value="maker-PairedContig_237-snap-gene-0.11"/>
</dbReference>
<dbReference type="STRING" id="6293.A0A1I8EK02"/>
<keyword evidence="1" id="KW-0732">Signal</keyword>
<feature type="signal peptide" evidence="1">
    <location>
        <begin position="1"/>
        <end position="24"/>
    </location>
</feature>
<name>A0A1I8EK02_WUCBA</name>
<accession>A0A1I8EK02</accession>
<sequence>MKVQVLFQAAALIILVLNVKICDPASYHSEYYDEIARLRCMCEAIKRCAIITEEYKRLIQESKRSAFQNCFTKQM</sequence>
<reference evidence="2" key="1">
    <citation type="submission" date="2016-11" db="UniProtKB">
        <authorList>
            <consortium name="WormBaseParasite"/>
        </authorList>
    </citation>
    <scope>IDENTIFICATION</scope>
    <source>
        <strain evidence="2">pt0022</strain>
    </source>
</reference>